<dbReference type="EMBL" id="FPCG01000001">
    <property type="protein sequence ID" value="SFV20512.1"/>
    <property type="molecule type" value="Genomic_DNA"/>
</dbReference>
<dbReference type="GO" id="GO:0051536">
    <property type="term" value="F:iron-sulfur cluster binding"/>
    <property type="evidence" value="ECO:0007669"/>
    <property type="project" value="UniProtKB-KW"/>
</dbReference>
<dbReference type="InterPro" id="IPR016454">
    <property type="entry name" value="Cysteine_dSase"/>
</dbReference>
<evidence type="ECO:0000256" key="2">
    <source>
        <dbReference type="ARBA" id="ARBA00006490"/>
    </source>
</evidence>
<evidence type="ECO:0000256" key="8">
    <source>
        <dbReference type="ARBA" id="ARBA00050776"/>
    </source>
</evidence>
<dbReference type="Gene3D" id="3.90.1150.10">
    <property type="entry name" value="Aspartate Aminotransferase, domain 1"/>
    <property type="match status" value="1"/>
</dbReference>
<evidence type="ECO:0000256" key="1">
    <source>
        <dbReference type="ARBA" id="ARBA00001933"/>
    </source>
</evidence>
<dbReference type="GO" id="GO:0046872">
    <property type="term" value="F:metal ion binding"/>
    <property type="evidence" value="ECO:0007669"/>
    <property type="project" value="UniProtKB-KW"/>
</dbReference>
<dbReference type="OrthoDB" id="9808002at2"/>
<evidence type="ECO:0000256" key="4">
    <source>
        <dbReference type="ARBA" id="ARBA00022723"/>
    </source>
</evidence>
<dbReference type="InterPro" id="IPR000192">
    <property type="entry name" value="Aminotrans_V_dom"/>
</dbReference>
<keyword evidence="7" id="KW-0411">Iron-sulfur</keyword>
<evidence type="ECO:0000256" key="5">
    <source>
        <dbReference type="ARBA" id="ARBA00022898"/>
    </source>
</evidence>
<dbReference type="PANTHER" id="PTHR11601">
    <property type="entry name" value="CYSTEINE DESULFURYLASE FAMILY MEMBER"/>
    <property type="match status" value="1"/>
</dbReference>
<comment type="similarity">
    <text evidence="2">Belongs to the class-V pyridoxal-phosphate-dependent aminotransferase family. NifS/IscS subfamily.</text>
</comment>
<organism evidence="10 11">
    <name type="scientific">Micrococcus terreus</name>
    <dbReference type="NCBI Taxonomy" id="574650"/>
    <lineage>
        <taxon>Bacteria</taxon>
        <taxon>Bacillati</taxon>
        <taxon>Actinomycetota</taxon>
        <taxon>Actinomycetes</taxon>
        <taxon>Micrococcales</taxon>
        <taxon>Micrococcaceae</taxon>
        <taxon>Micrococcus</taxon>
    </lineage>
</organism>
<keyword evidence="5" id="KW-0663">Pyridoxal phosphate</keyword>
<sequence>MNSVYLDHAATTPMRPVALEAYTEAARRLGNPSSLHRSGRSAQLHLEDARDALAATVGAHPSEVILTAGGTEADNLALKGLYWARRSQDPNRTRIILTGAEHHAVLDTITWLEQHDGAELVFVPMDAEGRVDLAAWQAELAVAPEQTALATLMWANNEIGTIQPVAEAATIAADQGVPFHTDAVQAVGSIPIDFASSGATTLAFSGHKLGGPVGIGALLVRRDATLTPVLHGGGQERQIRSGTLPVALMAGFAAAATEAHQHLDAERNRLGTLRDLLIEKVQAAVGNAVLRGAQDRDPATGEKLPAGTRRLPGNAHFTFPGCESDSLLFGLDTAGVECSAGSACTAGVAQPSHVLTALGLDEAEARSALRFTLGHTSVPADVDHLLDVLPGVHQSALTAGMAGRVSSIRTANSHLERN</sequence>
<protein>
    <submittedName>
        <fullName evidence="10">Cysteine desulfurase</fullName>
    </submittedName>
</protein>
<dbReference type="FunFam" id="3.40.640.10:FF:000084">
    <property type="entry name" value="IscS-like cysteine desulfurase"/>
    <property type="match status" value="1"/>
</dbReference>
<name>A0A1I7MEZ9_9MICC</name>
<dbReference type="InterPro" id="IPR015422">
    <property type="entry name" value="PyrdxlP-dep_Trfase_small"/>
</dbReference>
<reference evidence="10 11" key="1">
    <citation type="submission" date="2016-10" db="EMBL/GenBank/DDBJ databases">
        <authorList>
            <person name="de Groot N.N."/>
        </authorList>
    </citation>
    <scope>NUCLEOTIDE SEQUENCE [LARGE SCALE GENOMIC DNA]</scope>
    <source>
        <strain evidence="10 11">CGMCC 1.7054</strain>
    </source>
</reference>
<dbReference type="Gene3D" id="3.40.640.10">
    <property type="entry name" value="Type I PLP-dependent aspartate aminotransferase-like (Major domain)"/>
    <property type="match status" value="1"/>
</dbReference>
<dbReference type="Proteomes" id="UP000198881">
    <property type="component" value="Unassembled WGS sequence"/>
</dbReference>
<keyword evidence="11" id="KW-1185">Reference proteome</keyword>
<accession>A0A1I7MEZ9</accession>
<evidence type="ECO:0000256" key="6">
    <source>
        <dbReference type="ARBA" id="ARBA00023004"/>
    </source>
</evidence>
<proteinExistence type="inferred from homology"/>
<evidence type="ECO:0000313" key="10">
    <source>
        <dbReference type="EMBL" id="SFV20512.1"/>
    </source>
</evidence>
<comment type="cofactor">
    <cofactor evidence="1">
        <name>pyridoxal 5'-phosphate</name>
        <dbReference type="ChEBI" id="CHEBI:597326"/>
    </cofactor>
</comment>
<evidence type="ECO:0000259" key="9">
    <source>
        <dbReference type="Pfam" id="PF00266"/>
    </source>
</evidence>
<dbReference type="STRING" id="574650.SAMN04487966_101418"/>
<evidence type="ECO:0000256" key="3">
    <source>
        <dbReference type="ARBA" id="ARBA00022679"/>
    </source>
</evidence>
<keyword evidence="3" id="KW-0808">Transferase</keyword>
<evidence type="ECO:0000256" key="7">
    <source>
        <dbReference type="ARBA" id="ARBA00023014"/>
    </source>
</evidence>
<dbReference type="RefSeq" id="WP_091693959.1">
    <property type="nucleotide sequence ID" value="NZ_FPCG01000001.1"/>
</dbReference>
<dbReference type="InterPro" id="IPR015424">
    <property type="entry name" value="PyrdxlP-dep_Trfase"/>
</dbReference>
<dbReference type="PIRSF" id="PIRSF005572">
    <property type="entry name" value="NifS"/>
    <property type="match status" value="1"/>
</dbReference>
<gene>
    <name evidence="10" type="ORF">SAMN04487966_101418</name>
</gene>
<dbReference type="Gene3D" id="1.10.260.50">
    <property type="match status" value="1"/>
</dbReference>
<feature type="domain" description="Aminotransferase class V" evidence="9">
    <location>
        <begin position="4"/>
        <end position="385"/>
    </location>
</feature>
<dbReference type="InterPro" id="IPR015421">
    <property type="entry name" value="PyrdxlP-dep_Trfase_major"/>
</dbReference>
<dbReference type="PANTHER" id="PTHR11601:SF34">
    <property type="entry name" value="CYSTEINE DESULFURASE"/>
    <property type="match status" value="1"/>
</dbReference>
<comment type="catalytic activity">
    <reaction evidence="8">
        <text>(sulfur carrier)-H + L-cysteine = (sulfur carrier)-SH + L-alanine</text>
        <dbReference type="Rhea" id="RHEA:43892"/>
        <dbReference type="Rhea" id="RHEA-COMP:14737"/>
        <dbReference type="Rhea" id="RHEA-COMP:14739"/>
        <dbReference type="ChEBI" id="CHEBI:29917"/>
        <dbReference type="ChEBI" id="CHEBI:35235"/>
        <dbReference type="ChEBI" id="CHEBI:57972"/>
        <dbReference type="ChEBI" id="CHEBI:64428"/>
        <dbReference type="EC" id="2.8.1.7"/>
    </reaction>
</comment>
<evidence type="ECO:0000313" key="11">
    <source>
        <dbReference type="Proteomes" id="UP000198881"/>
    </source>
</evidence>
<dbReference type="AlphaFoldDB" id="A0A1I7MEZ9"/>
<dbReference type="Pfam" id="PF00266">
    <property type="entry name" value="Aminotran_5"/>
    <property type="match status" value="1"/>
</dbReference>
<dbReference type="SUPFAM" id="SSF53383">
    <property type="entry name" value="PLP-dependent transferases"/>
    <property type="match status" value="1"/>
</dbReference>
<dbReference type="GO" id="GO:0031071">
    <property type="term" value="F:cysteine desulfurase activity"/>
    <property type="evidence" value="ECO:0007669"/>
    <property type="project" value="UniProtKB-EC"/>
</dbReference>
<keyword evidence="6" id="KW-0408">Iron</keyword>
<keyword evidence="4" id="KW-0479">Metal-binding</keyword>